<evidence type="ECO:0000313" key="2">
    <source>
        <dbReference type="EMBL" id="PNY13250.1"/>
    </source>
</evidence>
<proteinExistence type="predicted"/>
<feature type="compositionally biased region" description="Polar residues" evidence="1">
    <location>
        <begin position="237"/>
        <end position="246"/>
    </location>
</feature>
<dbReference type="STRING" id="57577.A0A2K3PD77"/>
<name>A0A2K3PD77_TRIPR</name>
<feature type="compositionally biased region" description="Basic and acidic residues" evidence="1">
    <location>
        <begin position="122"/>
        <end position="135"/>
    </location>
</feature>
<dbReference type="PANTHER" id="PTHR35986">
    <property type="entry name" value="EXPRESSED PROTEIN"/>
    <property type="match status" value="1"/>
</dbReference>
<comment type="caution">
    <text evidence="2">The sequence shown here is derived from an EMBL/GenBank/DDBJ whole genome shotgun (WGS) entry which is preliminary data.</text>
</comment>
<accession>A0A2K3PD77</accession>
<gene>
    <name evidence="2" type="ORF">L195_g009900</name>
</gene>
<organism evidence="2 3">
    <name type="scientific">Trifolium pratense</name>
    <name type="common">Red clover</name>
    <dbReference type="NCBI Taxonomy" id="57577"/>
    <lineage>
        <taxon>Eukaryota</taxon>
        <taxon>Viridiplantae</taxon>
        <taxon>Streptophyta</taxon>
        <taxon>Embryophyta</taxon>
        <taxon>Tracheophyta</taxon>
        <taxon>Spermatophyta</taxon>
        <taxon>Magnoliopsida</taxon>
        <taxon>eudicotyledons</taxon>
        <taxon>Gunneridae</taxon>
        <taxon>Pentapetalae</taxon>
        <taxon>rosids</taxon>
        <taxon>fabids</taxon>
        <taxon>Fabales</taxon>
        <taxon>Fabaceae</taxon>
        <taxon>Papilionoideae</taxon>
        <taxon>50 kb inversion clade</taxon>
        <taxon>NPAAA clade</taxon>
        <taxon>Hologalegina</taxon>
        <taxon>IRL clade</taxon>
        <taxon>Trifolieae</taxon>
        <taxon>Trifolium</taxon>
    </lineage>
</organism>
<reference evidence="2 3" key="1">
    <citation type="journal article" date="2014" name="Am. J. Bot.">
        <title>Genome assembly and annotation for red clover (Trifolium pratense; Fabaceae).</title>
        <authorList>
            <person name="Istvanek J."/>
            <person name="Jaros M."/>
            <person name="Krenek A."/>
            <person name="Repkova J."/>
        </authorList>
    </citation>
    <scope>NUCLEOTIDE SEQUENCE [LARGE SCALE GENOMIC DNA]</scope>
    <source>
        <strain evidence="3">cv. Tatra</strain>
        <tissue evidence="2">Young leaves</tissue>
    </source>
</reference>
<dbReference type="EMBL" id="ASHM01005929">
    <property type="protein sequence ID" value="PNY13250.1"/>
    <property type="molecule type" value="Genomic_DNA"/>
</dbReference>
<evidence type="ECO:0000313" key="3">
    <source>
        <dbReference type="Proteomes" id="UP000236291"/>
    </source>
</evidence>
<feature type="compositionally biased region" description="Basic residues" evidence="1">
    <location>
        <begin position="216"/>
        <end position="231"/>
    </location>
</feature>
<evidence type="ECO:0000256" key="1">
    <source>
        <dbReference type="SAM" id="MobiDB-lite"/>
    </source>
</evidence>
<dbReference type="ExpressionAtlas" id="A0A2K3PD77">
    <property type="expression patterns" value="baseline"/>
</dbReference>
<dbReference type="Proteomes" id="UP000236291">
    <property type="component" value="Unassembled WGS sequence"/>
</dbReference>
<reference evidence="2 3" key="2">
    <citation type="journal article" date="2017" name="Front. Plant Sci.">
        <title>Gene Classification and Mining of Molecular Markers Useful in Red Clover (Trifolium pratense) Breeding.</title>
        <authorList>
            <person name="Istvanek J."/>
            <person name="Dluhosova J."/>
            <person name="Dluhos P."/>
            <person name="Patkova L."/>
            <person name="Nedelnik J."/>
            <person name="Repkova J."/>
        </authorList>
    </citation>
    <scope>NUCLEOTIDE SEQUENCE [LARGE SCALE GENOMIC DNA]</scope>
    <source>
        <strain evidence="3">cv. Tatra</strain>
        <tissue evidence="2">Young leaves</tissue>
    </source>
</reference>
<feature type="region of interest" description="Disordered" evidence="1">
    <location>
        <begin position="119"/>
        <end position="169"/>
    </location>
</feature>
<dbReference type="AlphaFoldDB" id="A0A2K3PD77"/>
<protein>
    <submittedName>
        <fullName evidence="2">Uncharacterized protein</fullName>
    </submittedName>
</protein>
<sequence>MSTTRKLSKPFRVNIAAGAGAFCGLWIFSRSLFSCADHILTLDGSILQKELANMFVFSSQLLALDEHFSMVTKYQNDPSLMNLISKHFYSERIYDDSTSNTPKLRWRYRNFFSDNAINGNRAQDHDSYNDSHDKSQGNSHNDSYDKSQGYSDSFENSPGKSENITDGKRTTRATKQKFIYSGPDIISEADPLDCLFGYGAPVEEIFHPNTTNKPSATHHRSHRRHHRRRRMRDLDDLSNSVHAAAV</sequence>
<feature type="region of interest" description="Disordered" evidence="1">
    <location>
        <begin position="207"/>
        <end position="246"/>
    </location>
</feature>
<feature type="compositionally biased region" description="Polar residues" evidence="1">
    <location>
        <begin position="136"/>
        <end position="162"/>
    </location>
</feature>
<dbReference type="PANTHER" id="PTHR35986:SF1">
    <property type="entry name" value="OS10G0430800 PROTEIN"/>
    <property type="match status" value="1"/>
</dbReference>